<proteinExistence type="inferred from homology"/>
<evidence type="ECO:0000256" key="10">
    <source>
        <dbReference type="PROSITE-ProRule" id="PRU00282"/>
    </source>
</evidence>
<sequence length="347" mass="38848">MGGDRLSSEELEQEKKYRITPFQQMMSSCTGALLTSVLVTPLDVVKIRLQAQQKALHSNRCFLYCNGLMDHLCQCINGKVNAWVNRPGHFTSTIDAFSKIIRNEGVLSLWSGLPPTLIMAVPATIIYFVSYEQLRVLFSDSYTKMTGVAEQPVIIPLVSGGLARLWAVTVVNPLELIRTKMQSKRLTYRELQQACADLYGARGLRGFWLGYIPSISRDVPFSAIYWGSYEGIKKMCGHEKDPSLSFSFMAGAVAGSIAGTATLPFDVVKTYRQIELGEVDFSEQKGQRLTTTREVFIKIYRTSGVNGLFAGFVPRIVKVAPACAIMISTYEFFKKFFTEYNRKLATE</sequence>
<evidence type="ECO:0000256" key="8">
    <source>
        <dbReference type="ARBA" id="ARBA00023128"/>
    </source>
</evidence>
<dbReference type="GO" id="GO:1990542">
    <property type="term" value="P:mitochondrial transmembrane transport"/>
    <property type="evidence" value="ECO:0007669"/>
    <property type="project" value="InterPro"/>
</dbReference>
<dbReference type="InterPro" id="IPR045315">
    <property type="entry name" value="Mtm1-like"/>
</dbReference>
<evidence type="ECO:0000313" key="13">
    <source>
        <dbReference type="EMBL" id="OXA60899.1"/>
    </source>
</evidence>
<reference evidence="13 14" key="1">
    <citation type="submission" date="2015-12" db="EMBL/GenBank/DDBJ databases">
        <title>The genome of Folsomia candida.</title>
        <authorList>
            <person name="Faddeeva A."/>
            <person name="Derks M.F."/>
            <person name="Anvar Y."/>
            <person name="Smit S."/>
            <person name="Van Straalen N."/>
            <person name="Roelofs D."/>
        </authorList>
    </citation>
    <scope>NUCLEOTIDE SEQUENCE [LARGE SCALE GENOMIC DNA]</scope>
    <source>
        <strain evidence="13 14">VU population</strain>
        <tissue evidence="13">Whole body</tissue>
    </source>
</reference>
<feature type="repeat" description="Solcar" evidence="10">
    <location>
        <begin position="19"/>
        <end position="137"/>
    </location>
</feature>
<dbReference type="AlphaFoldDB" id="A0A226ETQ1"/>
<dbReference type="PROSITE" id="PS50920">
    <property type="entry name" value="SOLCAR"/>
    <property type="match status" value="3"/>
</dbReference>
<dbReference type="SUPFAM" id="SSF103506">
    <property type="entry name" value="Mitochondrial carrier"/>
    <property type="match status" value="1"/>
</dbReference>
<dbReference type="EMBL" id="LNIX01000002">
    <property type="protein sequence ID" value="OXA60899.1"/>
    <property type="molecule type" value="Genomic_DNA"/>
</dbReference>
<feature type="transmembrane region" description="Helical" evidence="12">
    <location>
        <begin position="107"/>
        <end position="129"/>
    </location>
</feature>
<evidence type="ECO:0000256" key="6">
    <source>
        <dbReference type="ARBA" id="ARBA00022792"/>
    </source>
</evidence>
<comment type="caution">
    <text evidence="13">The sequence shown here is derived from an EMBL/GenBank/DDBJ whole genome shotgun (WGS) entry which is preliminary data.</text>
</comment>
<evidence type="ECO:0000313" key="14">
    <source>
        <dbReference type="Proteomes" id="UP000198287"/>
    </source>
</evidence>
<dbReference type="InterPro" id="IPR002067">
    <property type="entry name" value="MCP"/>
</dbReference>
<dbReference type="Proteomes" id="UP000198287">
    <property type="component" value="Unassembled WGS sequence"/>
</dbReference>
<dbReference type="InterPro" id="IPR023395">
    <property type="entry name" value="MCP_dom_sf"/>
</dbReference>
<evidence type="ECO:0000256" key="11">
    <source>
        <dbReference type="RuleBase" id="RU000488"/>
    </source>
</evidence>
<keyword evidence="6" id="KW-0999">Mitochondrion inner membrane</keyword>
<keyword evidence="5" id="KW-0677">Repeat</keyword>
<dbReference type="PRINTS" id="PR00926">
    <property type="entry name" value="MITOCARRIER"/>
</dbReference>
<dbReference type="Pfam" id="PF00153">
    <property type="entry name" value="Mito_carr"/>
    <property type="match status" value="3"/>
</dbReference>
<dbReference type="PANTHER" id="PTHR45760">
    <property type="entry name" value="FI19922P1-RELATED"/>
    <property type="match status" value="1"/>
</dbReference>
<dbReference type="OMA" id="CSSECFQ"/>
<dbReference type="GO" id="GO:0005743">
    <property type="term" value="C:mitochondrial inner membrane"/>
    <property type="evidence" value="ECO:0007669"/>
    <property type="project" value="UniProtKB-SubCell"/>
</dbReference>
<feature type="repeat" description="Solcar" evidence="10">
    <location>
        <begin position="242"/>
        <end position="336"/>
    </location>
</feature>
<evidence type="ECO:0000256" key="12">
    <source>
        <dbReference type="SAM" id="Phobius"/>
    </source>
</evidence>
<dbReference type="Gene3D" id="1.50.40.10">
    <property type="entry name" value="Mitochondrial carrier domain"/>
    <property type="match status" value="2"/>
</dbReference>
<protein>
    <recommendedName>
        <fullName evidence="15">Solute carrier family 25 member 40</fullName>
    </recommendedName>
</protein>
<evidence type="ECO:0000256" key="7">
    <source>
        <dbReference type="ARBA" id="ARBA00022989"/>
    </source>
</evidence>
<dbReference type="PANTHER" id="PTHR45760:SF2">
    <property type="entry name" value="FI19922P1-RELATED"/>
    <property type="match status" value="1"/>
</dbReference>
<dbReference type="PROSITE" id="PS51257">
    <property type="entry name" value="PROKAR_LIPOPROTEIN"/>
    <property type="match status" value="1"/>
</dbReference>
<comment type="subcellular location">
    <subcellularLocation>
        <location evidence="1">Mitochondrion inner membrane</location>
        <topology evidence="1">Multi-pass membrane protein</topology>
    </subcellularLocation>
</comment>
<comment type="similarity">
    <text evidence="2 11">Belongs to the mitochondrial carrier (TC 2.A.29) family.</text>
</comment>
<feature type="repeat" description="Solcar" evidence="10">
    <location>
        <begin position="151"/>
        <end position="235"/>
    </location>
</feature>
<evidence type="ECO:0000256" key="1">
    <source>
        <dbReference type="ARBA" id="ARBA00004448"/>
    </source>
</evidence>
<evidence type="ECO:0000256" key="4">
    <source>
        <dbReference type="ARBA" id="ARBA00022692"/>
    </source>
</evidence>
<keyword evidence="9 10" id="KW-0472">Membrane</keyword>
<organism evidence="13 14">
    <name type="scientific">Folsomia candida</name>
    <name type="common">Springtail</name>
    <dbReference type="NCBI Taxonomy" id="158441"/>
    <lineage>
        <taxon>Eukaryota</taxon>
        <taxon>Metazoa</taxon>
        <taxon>Ecdysozoa</taxon>
        <taxon>Arthropoda</taxon>
        <taxon>Hexapoda</taxon>
        <taxon>Collembola</taxon>
        <taxon>Entomobryomorpha</taxon>
        <taxon>Isotomoidea</taxon>
        <taxon>Isotomidae</taxon>
        <taxon>Proisotominae</taxon>
        <taxon>Folsomia</taxon>
    </lineage>
</organism>
<dbReference type="OrthoDB" id="1747031at2759"/>
<dbReference type="STRING" id="158441.A0A226ETQ1"/>
<evidence type="ECO:0000256" key="5">
    <source>
        <dbReference type="ARBA" id="ARBA00022737"/>
    </source>
</evidence>
<keyword evidence="14" id="KW-1185">Reference proteome</keyword>
<evidence type="ECO:0008006" key="15">
    <source>
        <dbReference type="Google" id="ProtNLM"/>
    </source>
</evidence>
<evidence type="ECO:0000256" key="2">
    <source>
        <dbReference type="ARBA" id="ARBA00006375"/>
    </source>
</evidence>
<name>A0A226ETQ1_FOLCA</name>
<evidence type="ECO:0000256" key="9">
    <source>
        <dbReference type="ARBA" id="ARBA00023136"/>
    </source>
</evidence>
<keyword evidence="8" id="KW-0496">Mitochondrion</keyword>
<evidence type="ECO:0000256" key="3">
    <source>
        <dbReference type="ARBA" id="ARBA00022448"/>
    </source>
</evidence>
<feature type="transmembrane region" description="Helical" evidence="12">
    <location>
        <begin position="153"/>
        <end position="174"/>
    </location>
</feature>
<dbReference type="InterPro" id="IPR018108">
    <property type="entry name" value="MCP_transmembrane"/>
</dbReference>
<keyword evidence="7 12" id="KW-1133">Transmembrane helix</keyword>
<gene>
    <name evidence="13" type="ORF">Fcan01_05456</name>
</gene>
<keyword evidence="4 10" id="KW-0812">Transmembrane</keyword>
<keyword evidence="3 11" id="KW-0813">Transport</keyword>
<accession>A0A226ETQ1</accession>